<evidence type="ECO:0000259" key="2">
    <source>
        <dbReference type="Pfam" id="PF12819"/>
    </source>
</evidence>
<feature type="domain" description="Malectin-like" evidence="2">
    <location>
        <begin position="4"/>
        <end position="60"/>
    </location>
</feature>
<comment type="subcellular location">
    <subcellularLocation>
        <location evidence="1">Membrane</location>
        <topology evidence="1">Single-pass membrane protein</topology>
    </subcellularLocation>
</comment>
<sequence length="65" mass="7555">MTIPLSLSFDFPQTTRSNYIAVYFTEVIQLSVEQNRSFNMLIDGQDYQLSIAPRYQICDELARTT</sequence>
<dbReference type="EMBL" id="JAUJYN010000005">
    <property type="protein sequence ID" value="KAK1272249.1"/>
    <property type="molecule type" value="Genomic_DNA"/>
</dbReference>
<evidence type="ECO:0000256" key="1">
    <source>
        <dbReference type="ARBA" id="ARBA00004167"/>
    </source>
</evidence>
<proteinExistence type="predicted"/>
<reference evidence="3" key="2">
    <citation type="submission" date="2023-06" db="EMBL/GenBank/DDBJ databases">
        <authorList>
            <person name="Ma L."/>
            <person name="Liu K.-W."/>
            <person name="Li Z."/>
            <person name="Hsiao Y.-Y."/>
            <person name="Qi Y."/>
            <person name="Fu T."/>
            <person name="Tang G."/>
            <person name="Zhang D."/>
            <person name="Sun W.-H."/>
            <person name="Liu D.-K."/>
            <person name="Li Y."/>
            <person name="Chen G.-Z."/>
            <person name="Liu X.-D."/>
            <person name="Liao X.-Y."/>
            <person name="Jiang Y.-T."/>
            <person name="Yu X."/>
            <person name="Hao Y."/>
            <person name="Huang J."/>
            <person name="Zhao X.-W."/>
            <person name="Ke S."/>
            <person name="Chen Y.-Y."/>
            <person name="Wu W.-L."/>
            <person name="Hsu J.-L."/>
            <person name="Lin Y.-F."/>
            <person name="Huang M.-D."/>
            <person name="Li C.-Y."/>
            <person name="Huang L."/>
            <person name="Wang Z.-W."/>
            <person name="Zhao X."/>
            <person name="Zhong W.-Y."/>
            <person name="Peng D.-H."/>
            <person name="Ahmad S."/>
            <person name="Lan S."/>
            <person name="Zhang J.-S."/>
            <person name="Tsai W.-C."/>
            <person name="Van De Peer Y."/>
            <person name="Liu Z.-J."/>
        </authorList>
    </citation>
    <scope>NUCLEOTIDE SEQUENCE</scope>
    <source>
        <strain evidence="3">SCP</strain>
        <tissue evidence="3">Leaves</tissue>
    </source>
</reference>
<dbReference type="AlphaFoldDB" id="A0AAV9B6C7"/>
<evidence type="ECO:0000313" key="3">
    <source>
        <dbReference type="EMBL" id="KAK1272249.1"/>
    </source>
</evidence>
<evidence type="ECO:0000313" key="4">
    <source>
        <dbReference type="Proteomes" id="UP001179952"/>
    </source>
</evidence>
<protein>
    <recommendedName>
        <fullName evidence="2">Malectin-like domain-containing protein</fullName>
    </recommendedName>
</protein>
<dbReference type="Proteomes" id="UP001179952">
    <property type="component" value="Unassembled WGS sequence"/>
</dbReference>
<dbReference type="InterPro" id="IPR024788">
    <property type="entry name" value="Malectin-like_Carb-bd_dom"/>
</dbReference>
<reference evidence="3" key="1">
    <citation type="journal article" date="2023" name="Nat. Commun.">
        <title>Diploid and tetraploid genomes of Acorus and the evolution of monocots.</title>
        <authorList>
            <person name="Ma L."/>
            <person name="Liu K.W."/>
            <person name="Li Z."/>
            <person name="Hsiao Y.Y."/>
            <person name="Qi Y."/>
            <person name="Fu T."/>
            <person name="Tang G.D."/>
            <person name="Zhang D."/>
            <person name="Sun W.H."/>
            <person name="Liu D.K."/>
            <person name="Li Y."/>
            <person name="Chen G.Z."/>
            <person name="Liu X.D."/>
            <person name="Liao X.Y."/>
            <person name="Jiang Y.T."/>
            <person name="Yu X."/>
            <person name="Hao Y."/>
            <person name="Huang J."/>
            <person name="Zhao X.W."/>
            <person name="Ke S."/>
            <person name="Chen Y.Y."/>
            <person name="Wu W.L."/>
            <person name="Hsu J.L."/>
            <person name="Lin Y.F."/>
            <person name="Huang M.D."/>
            <person name="Li C.Y."/>
            <person name="Huang L."/>
            <person name="Wang Z.W."/>
            <person name="Zhao X."/>
            <person name="Zhong W.Y."/>
            <person name="Peng D.H."/>
            <person name="Ahmad S."/>
            <person name="Lan S."/>
            <person name="Zhang J.S."/>
            <person name="Tsai W.C."/>
            <person name="Van de Peer Y."/>
            <person name="Liu Z.J."/>
        </authorList>
    </citation>
    <scope>NUCLEOTIDE SEQUENCE</scope>
    <source>
        <strain evidence="3">SCP</strain>
    </source>
</reference>
<accession>A0AAV9B6C7</accession>
<gene>
    <name evidence="3" type="ORF">QJS04_geneDACA014656</name>
</gene>
<name>A0AAV9B6C7_ACOGR</name>
<keyword evidence="4" id="KW-1185">Reference proteome</keyword>
<comment type="caution">
    <text evidence="3">The sequence shown here is derived from an EMBL/GenBank/DDBJ whole genome shotgun (WGS) entry which is preliminary data.</text>
</comment>
<dbReference type="Pfam" id="PF12819">
    <property type="entry name" value="Malectin_like"/>
    <property type="match status" value="1"/>
</dbReference>
<dbReference type="GO" id="GO:0016020">
    <property type="term" value="C:membrane"/>
    <property type="evidence" value="ECO:0007669"/>
    <property type="project" value="UniProtKB-SubCell"/>
</dbReference>
<organism evidence="3 4">
    <name type="scientific">Acorus gramineus</name>
    <name type="common">Dwarf sweet flag</name>
    <dbReference type="NCBI Taxonomy" id="55184"/>
    <lineage>
        <taxon>Eukaryota</taxon>
        <taxon>Viridiplantae</taxon>
        <taxon>Streptophyta</taxon>
        <taxon>Embryophyta</taxon>
        <taxon>Tracheophyta</taxon>
        <taxon>Spermatophyta</taxon>
        <taxon>Magnoliopsida</taxon>
        <taxon>Liliopsida</taxon>
        <taxon>Acoraceae</taxon>
        <taxon>Acorus</taxon>
    </lineage>
</organism>